<dbReference type="AlphaFoldDB" id="A0A914KK47"/>
<protein>
    <submittedName>
        <fullName evidence="2">Uncharacterized protein</fullName>
    </submittedName>
</protein>
<reference evidence="2" key="1">
    <citation type="submission" date="2022-11" db="UniProtKB">
        <authorList>
            <consortium name="WormBaseParasite"/>
        </authorList>
    </citation>
    <scope>IDENTIFICATION</scope>
</reference>
<evidence type="ECO:0000313" key="1">
    <source>
        <dbReference type="Proteomes" id="UP000887563"/>
    </source>
</evidence>
<dbReference type="WBParaSite" id="Minc3s00028g01773">
    <property type="protein sequence ID" value="Minc3s00028g01773"/>
    <property type="gene ID" value="Minc3s00028g01773"/>
</dbReference>
<keyword evidence="1" id="KW-1185">Reference proteome</keyword>
<evidence type="ECO:0000313" key="2">
    <source>
        <dbReference type="WBParaSite" id="Minc3s00028g01773"/>
    </source>
</evidence>
<accession>A0A914KK47</accession>
<sequence length="248" mass="29233">MFDQRILQNASSACYNLRVGPYDNDNTPVTNEFCEIINTLQLRVNACRNSFEAGEHRYYKNFNRFYQFIRHHYYNKRRIFQFDCDRTKIVTKIEKILNPDVIEENWGINERSQSLNDHIAALLEKSVKSLKEYKNSKRNKKYLTVFDFKRDVIKQHVVDYDAINGLLVEIMENACEIQYGLSRLCEQGGPVNCYSIKGSLSMVAVELFVTAIQVDGFDFLLGKWPFHIFRYQVEENVNQQDQVQQQIP</sequence>
<dbReference type="Proteomes" id="UP000887563">
    <property type="component" value="Unplaced"/>
</dbReference>
<organism evidence="1 2">
    <name type="scientific">Meloidogyne incognita</name>
    <name type="common">Southern root-knot nematode worm</name>
    <name type="synonym">Oxyuris incognita</name>
    <dbReference type="NCBI Taxonomy" id="6306"/>
    <lineage>
        <taxon>Eukaryota</taxon>
        <taxon>Metazoa</taxon>
        <taxon>Ecdysozoa</taxon>
        <taxon>Nematoda</taxon>
        <taxon>Chromadorea</taxon>
        <taxon>Rhabditida</taxon>
        <taxon>Tylenchina</taxon>
        <taxon>Tylenchomorpha</taxon>
        <taxon>Tylenchoidea</taxon>
        <taxon>Meloidogynidae</taxon>
        <taxon>Meloidogyninae</taxon>
        <taxon>Meloidogyne</taxon>
        <taxon>Meloidogyne incognita group</taxon>
    </lineage>
</organism>
<proteinExistence type="predicted"/>
<name>A0A914KK47_MELIC</name>